<comment type="function">
    <text evidence="7">As a component of the minor spliceosome, involved in the splicing of U12-type introns in pre-mRNAs.</text>
</comment>
<dbReference type="Proteomes" id="UP000762676">
    <property type="component" value="Unassembled WGS sequence"/>
</dbReference>
<protein>
    <recommendedName>
        <fullName evidence="2">RNA-binding protein 48</fullName>
    </recommendedName>
</protein>
<evidence type="ECO:0000256" key="1">
    <source>
        <dbReference type="ARBA" id="ARBA00006938"/>
    </source>
</evidence>
<comment type="similarity">
    <text evidence="1">Belongs to the RBM48 family.</text>
</comment>
<name>A0AAV4J5P5_9GAST</name>
<comment type="caution">
    <text evidence="9">The sequence shown here is derived from an EMBL/GenBank/DDBJ whole genome shotgun (WGS) entry which is preliminary data.</text>
</comment>
<reference evidence="9 10" key="1">
    <citation type="journal article" date="2021" name="Elife">
        <title>Chloroplast acquisition without the gene transfer in kleptoplastic sea slugs, Plakobranchus ocellatus.</title>
        <authorList>
            <person name="Maeda T."/>
            <person name="Takahashi S."/>
            <person name="Yoshida T."/>
            <person name="Shimamura S."/>
            <person name="Takaki Y."/>
            <person name="Nagai Y."/>
            <person name="Toyoda A."/>
            <person name="Suzuki Y."/>
            <person name="Arimoto A."/>
            <person name="Ishii H."/>
            <person name="Satoh N."/>
            <person name="Nishiyama T."/>
            <person name="Hasebe M."/>
            <person name="Maruyama T."/>
            <person name="Minagawa J."/>
            <person name="Obokata J."/>
            <person name="Shigenobu S."/>
        </authorList>
    </citation>
    <scope>NUCLEOTIDE SEQUENCE [LARGE SCALE GENOMIC DNA]</scope>
</reference>
<feature type="region of interest" description="Disordered" evidence="8">
    <location>
        <begin position="145"/>
        <end position="273"/>
    </location>
</feature>
<accession>A0AAV4J5P5</accession>
<dbReference type="GO" id="GO:0003723">
    <property type="term" value="F:RNA binding"/>
    <property type="evidence" value="ECO:0007669"/>
    <property type="project" value="UniProtKB-KW"/>
</dbReference>
<dbReference type="GO" id="GO:0005654">
    <property type="term" value="C:nucleoplasm"/>
    <property type="evidence" value="ECO:0007669"/>
    <property type="project" value="TreeGrafter"/>
</dbReference>
<keyword evidence="10" id="KW-1185">Reference proteome</keyword>
<dbReference type="EMBL" id="BMAT01009942">
    <property type="protein sequence ID" value="GFS16616.1"/>
    <property type="molecule type" value="Genomic_DNA"/>
</dbReference>
<dbReference type="FunFam" id="3.30.70.330:FF:000424">
    <property type="entry name" value="RNA-binding protein 48 isoform X4"/>
    <property type="match status" value="1"/>
</dbReference>
<evidence type="ECO:0000256" key="6">
    <source>
        <dbReference type="ARBA" id="ARBA00023187"/>
    </source>
</evidence>
<feature type="compositionally biased region" description="Polar residues" evidence="8">
    <location>
        <begin position="154"/>
        <end position="167"/>
    </location>
</feature>
<dbReference type="AlphaFoldDB" id="A0AAV4J5P5"/>
<dbReference type="PANTHER" id="PTHR20957">
    <property type="entry name" value="RNA-BINDING PROTEIN 48"/>
    <property type="match status" value="1"/>
</dbReference>
<feature type="compositionally biased region" description="Polar residues" evidence="8">
    <location>
        <begin position="192"/>
        <end position="211"/>
    </location>
</feature>
<dbReference type="GO" id="GO:0008380">
    <property type="term" value="P:RNA splicing"/>
    <property type="evidence" value="ECO:0007669"/>
    <property type="project" value="UniProtKB-KW"/>
</dbReference>
<evidence type="ECO:0000256" key="3">
    <source>
        <dbReference type="ARBA" id="ARBA00022664"/>
    </source>
</evidence>
<evidence type="ECO:0000256" key="5">
    <source>
        <dbReference type="ARBA" id="ARBA00022884"/>
    </source>
</evidence>
<keyword evidence="3" id="KW-0507">mRNA processing</keyword>
<evidence type="ECO:0000256" key="8">
    <source>
        <dbReference type="SAM" id="MobiDB-lite"/>
    </source>
</evidence>
<keyword evidence="4" id="KW-0747">Spliceosome</keyword>
<proteinExistence type="inferred from homology"/>
<dbReference type="CDD" id="cd12442">
    <property type="entry name" value="RRM_RBM48"/>
    <property type="match status" value="1"/>
</dbReference>
<dbReference type="GO" id="GO:0006397">
    <property type="term" value="P:mRNA processing"/>
    <property type="evidence" value="ECO:0007669"/>
    <property type="project" value="UniProtKB-KW"/>
</dbReference>
<dbReference type="InterPro" id="IPR034264">
    <property type="entry name" value="RBM48_RRM"/>
</dbReference>
<evidence type="ECO:0000313" key="10">
    <source>
        <dbReference type="Proteomes" id="UP000762676"/>
    </source>
</evidence>
<evidence type="ECO:0000256" key="2">
    <source>
        <dbReference type="ARBA" id="ARBA00015189"/>
    </source>
</evidence>
<organism evidence="9 10">
    <name type="scientific">Elysia marginata</name>
    <dbReference type="NCBI Taxonomy" id="1093978"/>
    <lineage>
        <taxon>Eukaryota</taxon>
        <taxon>Metazoa</taxon>
        <taxon>Spiralia</taxon>
        <taxon>Lophotrochozoa</taxon>
        <taxon>Mollusca</taxon>
        <taxon>Gastropoda</taxon>
        <taxon>Heterobranchia</taxon>
        <taxon>Euthyneura</taxon>
        <taxon>Panpulmonata</taxon>
        <taxon>Sacoglossa</taxon>
        <taxon>Placobranchoidea</taxon>
        <taxon>Plakobranchidae</taxon>
        <taxon>Elysia</taxon>
    </lineage>
</organism>
<evidence type="ECO:0000313" key="9">
    <source>
        <dbReference type="EMBL" id="GFS16616.1"/>
    </source>
</evidence>
<dbReference type="InterPro" id="IPR035979">
    <property type="entry name" value="RBD_domain_sf"/>
</dbReference>
<sequence length="446" mass="49866">MDVPSHHLKQKICTTRPPYREGRHPKAVKVYTVNNESIYLIIQGVPSVGAGSELNKLCSSFGPLGDFKPLDEYPCEDKYTEVYLVKYKKIQSSRFAKRKLDEHSFFGGNLHVFYAPEYESCEETRDKLQDRRQVVAKKIRQQTTVWAQEHQHRQPNARNLESHQASVDTRVPPLPTENMLSLQQATKPGLSSLDQQSETHLQSSNFSTTSGPDLRSSAPKPSTPQSQDSVKSILTAHETSSEEFSQSQSDAQTEPNVFELPLPPKSSQTSHQFQKGYKDWRHYEYSRVPTAHASLPVGYDGRLHIPESATSSISRWSDESQSETNKRKDSLPSQPSQLVVRNYKPQRPVPKFVPRQAVKVATGTATSRQKAVASTKSSIVAGSEDDNLRKNAFRLGSVQGPEEMPGRKRALPTAAQQSVNNTIISIRSKISKVIGEKVGKTATDKK</sequence>
<keyword evidence="6" id="KW-0508">mRNA splicing</keyword>
<dbReference type="InterPro" id="IPR039599">
    <property type="entry name" value="RBM48"/>
</dbReference>
<dbReference type="SUPFAM" id="SSF54928">
    <property type="entry name" value="RNA-binding domain, RBD"/>
    <property type="match status" value="1"/>
</dbReference>
<gene>
    <name evidence="9" type="ORF">ElyMa_004960800</name>
</gene>
<keyword evidence="5" id="KW-0694">RNA-binding</keyword>
<dbReference type="GO" id="GO:0005681">
    <property type="term" value="C:spliceosomal complex"/>
    <property type="evidence" value="ECO:0007669"/>
    <property type="project" value="UniProtKB-KW"/>
</dbReference>
<feature type="region of interest" description="Disordered" evidence="8">
    <location>
        <begin position="310"/>
        <end position="337"/>
    </location>
</feature>
<evidence type="ECO:0000256" key="7">
    <source>
        <dbReference type="ARBA" id="ARBA00035004"/>
    </source>
</evidence>
<dbReference type="PANTHER" id="PTHR20957:SF0">
    <property type="entry name" value="RNA-BINDING PROTEIN 48"/>
    <property type="match status" value="1"/>
</dbReference>
<feature type="compositionally biased region" description="Polar residues" evidence="8">
    <location>
        <begin position="219"/>
        <end position="232"/>
    </location>
</feature>
<evidence type="ECO:0000256" key="4">
    <source>
        <dbReference type="ARBA" id="ARBA00022728"/>
    </source>
</evidence>